<gene>
    <name evidence="2" type="ORF">CHYS00102_LOCUS16276</name>
</gene>
<protein>
    <recommendedName>
        <fullName evidence="3">MACPF domain-containing protein</fullName>
    </recommendedName>
</protein>
<accession>A0A7S1FTS0</accession>
<name>A0A7S1FTS0_9STRA</name>
<proteinExistence type="predicted"/>
<keyword evidence="1" id="KW-1133">Transmembrane helix</keyword>
<feature type="transmembrane region" description="Helical" evidence="1">
    <location>
        <begin position="12"/>
        <end position="33"/>
    </location>
</feature>
<dbReference type="EMBL" id="HBFR01022685">
    <property type="protein sequence ID" value="CAD8889075.1"/>
    <property type="molecule type" value="Transcribed_RNA"/>
</dbReference>
<reference evidence="2" key="1">
    <citation type="submission" date="2021-01" db="EMBL/GenBank/DDBJ databases">
        <authorList>
            <person name="Corre E."/>
            <person name="Pelletier E."/>
            <person name="Niang G."/>
            <person name="Scheremetjew M."/>
            <person name="Finn R."/>
            <person name="Kale V."/>
            <person name="Holt S."/>
            <person name="Cochrane G."/>
            <person name="Meng A."/>
            <person name="Brown T."/>
            <person name="Cohen L."/>
        </authorList>
    </citation>
    <scope>NUCLEOTIDE SEQUENCE</scope>
    <source>
        <strain evidence="2">308</strain>
    </source>
</reference>
<keyword evidence="1" id="KW-0472">Membrane</keyword>
<organism evidence="2">
    <name type="scientific">Corethron hystrix</name>
    <dbReference type="NCBI Taxonomy" id="216773"/>
    <lineage>
        <taxon>Eukaryota</taxon>
        <taxon>Sar</taxon>
        <taxon>Stramenopiles</taxon>
        <taxon>Ochrophyta</taxon>
        <taxon>Bacillariophyta</taxon>
        <taxon>Coscinodiscophyceae</taxon>
        <taxon>Corethrophycidae</taxon>
        <taxon>Corethrales</taxon>
        <taxon>Corethraceae</taxon>
        <taxon>Corethron</taxon>
    </lineage>
</organism>
<sequence length="521" mass="58202">MIFGNMILSSVLSNALFLWIFIFGIVDVVGVIVRDGIAGSTDYTPVLGRGYSASSNTMFSSCLRVSTTTEPTFDYVYTFSSVSSSTSSTTTSTERDQWSSAFRLFSVAATRTISDHVTSETDSTTRNKNYILAQMKVDLYYNALENSIIAEDSLEILDRGDYIGFVQACGPYYITSISRTKELISVFDYSSVSSSSKSFSEKLSQINNFIGSSPERETALDEVQKTSQVTSLKINIFGFGLSMRSSLVGTLTAKSMKEFEAVMDYGLETMKDTKTGIVRSVEVVPWAINPAFYIASKLDDSALSQLKIFNYMSNAEILVTIDGIVRKRFLTIEILSQCLGIIVKLSNENRQVLWVKNQRRQVPRNQYRTMNTAQTASLAITENDFNLPLSATRLLTLLEGDRCPNNSCVFCNSSNNPSGCVEENQRYEYQRKINNFLDYVVGFYSPCLEELGESNPDLGGIKLFSTHWTSMPSCNKPVCLLHGSVYRSGNCSPPEYFVNPDYNVFQDIEFLVDSYCMPVFV</sequence>
<evidence type="ECO:0008006" key="3">
    <source>
        <dbReference type="Google" id="ProtNLM"/>
    </source>
</evidence>
<evidence type="ECO:0000256" key="1">
    <source>
        <dbReference type="SAM" id="Phobius"/>
    </source>
</evidence>
<evidence type="ECO:0000313" key="2">
    <source>
        <dbReference type="EMBL" id="CAD8889075.1"/>
    </source>
</evidence>
<dbReference type="AlphaFoldDB" id="A0A7S1FTS0"/>
<keyword evidence="1" id="KW-0812">Transmembrane</keyword>